<reference evidence="1 2" key="1">
    <citation type="submission" date="2020-08" db="EMBL/GenBank/DDBJ databases">
        <title>Bridging the membrane lipid divide: bacteria of the FCB group superphylum have the potential to synthesize archaeal ether lipids.</title>
        <authorList>
            <person name="Villanueva L."/>
            <person name="Von Meijenfeldt F.A.B."/>
            <person name="Westbye A.B."/>
            <person name="Yadav S."/>
            <person name="Hopmans E.C."/>
            <person name="Dutilh B.E."/>
            <person name="Sinninghe Damste J.S."/>
        </authorList>
    </citation>
    <scope>NUCLEOTIDE SEQUENCE [LARGE SCALE GENOMIC DNA]</scope>
    <source>
        <strain evidence="1">NIOZ-UU17</strain>
    </source>
</reference>
<comment type="caution">
    <text evidence="1">The sequence shown here is derived from an EMBL/GenBank/DDBJ whole genome shotgun (WGS) entry which is preliminary data.</text>
</comment>
<dbReference type="Proteomes" id="UP000605201">
    <property type="component" value="Unassembled WGS sequence"/>
</dbReference>
<evidence type="ECO:0000313" key="1">
    <source>
        <dbReference type="EMBL" id="MBC8430430.1"/>
    </source>
</evidence>
<organism evidence="1 2">
    <name type="scientific">Candidatus Desulfatibia vada</name>
    <dbReference type="NCBI Taxonomy" id="2841696"/>
    <lineage>
        <taxon>Bacteria</taxon>
        <taxon>Pseudomonadati</taxon>
        <taxon>Thermodesulfobacteriota</taxon>
        <taxon>Desulfobacteria</taxon>
        <taxon>Desulfobacterales</taxon>
        <taxon>Desulfobacterales incertae sedis</taxon>
        <taxon>Candidatus Desulfatibia</taxon>
    </lineage>
</organism>
<protein>
    <submittedName>
        <fullName evidence="1">Uncharacterized protein</fullName>
    </submittedName>
</protein>
<proteinExistence type="predicted"/>
<evidence type="ECO:0000313" key="2">
    <source>
        <dbReference type="Proteomes" id="UP000605201"/>
    </source>
</evidence>
<gene>
    <name evidence="1" type="ORF">H8D96_00780</name>
</gene>
<dbReference type="AlphaFoldDB" id="A0A8J6TPF9"/>
<dbReference type="EMBL" id="JACNIG010000041">
    <property type="protein sequence ID" value="MBC8430430.1"/>
    <property type="molecule type" value="Genomic_DNA"/>
</dbReference>
<sequence>MPEQDEKLTLANMKGGAALEMVDRAIMQALNNINDINTTLAKREITLKITLAPSEDRTLMAVDFGVSTKFANQGTEKFTADVRIDGRGKGYAIERNRQRALPLKNVIKMEDRD</sequence>
<accession>A0A8J6TPF9</accession>
<name>A0A8J6TPF9_9BACT</name>